<dbReference type="NCBIfam" id="TIGR00173">
    <property type="entry name" value="menD"/>
    <property type="match status" value="1"/>
</dbReference>
<evidence type="ECO:0000313" key="10">
    <source>
        <dbReference type="Proteomes" id="UP001500051"/>
    </source>
</evidence>
<organism evidence="9 10">
    <name type="scientific">Microlunatus aurantiacus</name>
    <dbReference type="NCBI Taxonomy" id="446786"/>
    <lineage>
        <taxon>Bacteria</taxon>
        <taxon>Bacillati</taxon>
        <taxon>Actinomycetota</taxon>
        <taxon>Actinomycetes</taxon>
        <taxon>Propionibacteriales</taxon>
        <taxon>Propionibacteriaceae</taxon>
        <taxon>Microlunatus</taxon>
    </lineage>
</organism>
<keyword evidence="6" id="KW-0474">Menaquinone biosynthesis</keyword>
<keyword evidence="1 6" id="KW-0808">Transferase</keyword>
<evidence type="ECO:0000256" key="4">
    <source>
        <dbReference type="ARBA" id="ARBA00023052"/>
    </source>
</evidence>
<comment type="cofactor">
    <cofactor evidence="6">
        <name>Mg(2+)</name>
        <dbReference type="ChEBI" id="CHEBI:18420"/>
    </cofactor>
    <cofactor evidence="6">
        <name>Mn(2+)</name>
        <dbReference type="ChEBI" id="CHEBI:29035"/>
    </cofactor>
</comment>
<feature type="domain" description="Thiamine pyrophosphate enzyme N-terminal TPP-binding" evidence="8">
    <location>
        <begin position="7"/>
        <end position="124"/>
    </location>
</feature>
<evidence type="ECO:0000256" key="6">
    <source>
        <dbReference type="HAMAP-Rule" id="MF_01659"/>
    </source>
</evidence>
<dbReference type="Proteomes" id="UP001500051">
    <property type="component" value="Unassembled WGS sequence"/>
</dbReference>
<comment type="similarity">
    <text evidence="6">Belongs to the TPP enzyme family. MenD subfamily.</text>
</comment>
<dbReference type="InterPro" id="IPR004433">
    <property type="entry name" value="MenaQ_synth_MenD"/>
</dbReference>
<dbReference type="EC" id="2.2.1.9" evidence="6"/>
<dbReference type="HAMAP" id="MF_01659">
    <property type="entry name" value="MenD"/>
    <property type="match status" value="1"/>
</dbReference>
<name>A0ABP7CFR8_9ACTN</name>
<evidence type="ECO:0000256" key="2">
    <source>
        <dbReference type="ARBA" id="ARBA00022723"/>
    </source>
</evidence>
<evidence type="ECO:0000256" key="1">
    <source>
        <dbReference type="ARBA" id="ARBA00022679"/>
    </source>
</evidence>
<dbReference type="CDD" id="cd07037">
    <property type="entry name" value="TPP_PYR_MenD"/>
    <property type="match status" value="1"/>
</dbReference>
<keyword evidence="3 6" id="KW-0460">Magnesium</keyword>
<comment type="caution">
    <text evidence="9">The sequence shown here is derived from an EMBL/GenBank/DDBJ whole genome shotgun (WGS) entry which is preliminary data.</text>
</comment>
<reference evidence="10" key="1">
    <citation type="journal article" date="2019" name="Int. J. Syst. Evol. Microbiol.">
        <title>The Global Catalogue of Microorganisms (GCM) 10K type strain sequencing project: providing services to taxonomists for standard genome sequencing and annotation.</title>
        <authorList>
            <consortium name="The Broad Institute Genomics Platform"/>
            <consortium name="The Broad Institute Genome Sequencing Center for Infectious Disease"/>
            <person name="Wu L."/>
            <person name="Ma J."/>
        </authorList>
    </citation>
    <scope>NUCLEOTIDE SEQUENCE [LARGE SCALE GENOMIC DNA]</scope>
    <source>
        <strain evidence="10">JCM 16548</strain>
    </source>
</reference>
<comment type="pathway">
    <text evidence="6">Quinol/quinone metabolism; menaquinone biosynthesis.</text>
</comment>
<dbReference type="Gene3D" id="3.40.50.970">
    <property type="match status" value="2"/>
</dbReference>
<keyword evidence="4 6" id="KW-0786">Thiamine pyrophosphate</keyword>
<evidence type="ECO:0000259" key="7">
    <source>
        <dbReference type="Pfam" id="PF02775"/>
    </source>
</evidence>
<dbReference type="CDD" id="cd02009">
    <property type="entry name" value="TPP_SHCHC_synthase"/>
    <property type="match status" value="1"/>
</dbReference>
<dbReference type="EMBL" id="BAAAYX010000002">
    <property type="protein sequence ID" value="GAA3689686.1"/>
    <property type="molecule type" value="Genomic_DNA"/>
</dbReference>
<comment type="catalytic activity">
    <reaction evidence="6">
        <text>isochorismate + 2-oxoglutarate + H(+) = 5-enolpyruvoyl-6-hydroxy-2-succinyl-cyclohex-3-ene-1-carboxylate + CO2</text>
        <dbReference type="Rhea" id="RHEA:25593"/>
        <dbReference type="ChEBI" id="CHEBI:15378"/>
        <dbReference type="ChEBI" id="CHEBI:16526"/>
        <dbReference type="ChEBI" id="CHEBI:16810"/>
        <dbReference type="ChEBI" id="CHEBI:29780"/>
        <dbReference type="ChEBI" id="CHEBI:58818"/>
        <dbReference type="EC" id="2.2.1.9"/>
    </reaction>
</comment>
<gene>
    <name evidence="6 9" type="primary">menD</name>
    <name evidence="9" type="ORF">GCM10022204_00460</name>
</gene>
<feature type="domain" description="Thiamine pyrophosphate enzyme TPP-binding" evidence="7">
    <location>
        <begin position="387"/>
        <end position="511"/>
    </location>
</feature>
<dbReference type="PIRSF" id="PIRSF004983">
    <property type="entry name" value="MenD"/>
    <property type="match status" value="1"/>
</dbReference>
<evidence type="ECO:0000313" key="9">
    <source>
        <dbReference type="EMBL" id="GAA3689686.1"/>
    </source>
</evidence>
<keyword evidence="5 6" id="KW-0464">Manganese</keyword>
<comment type="subunit">
    <text evidence="6">Homodimer.</text>
</comment>
<keyword evidence="10" id="KW-1185">Reference proteome</keyword>
<dbReference type="Pfam" id="PF02775">
    <property type="entry name" value="TPP_enzyme_C"/>
    <property type="match status" value="1"/>
</dbReference>
<dbReference type="Pfam" id="PF02776">
    <property type="entry name" value="TPP_enzyme_N"/>
    <property type="match status" value="1"/>
</dbReference>
<dbReference type="RefSeq" id="WP_344810255.1">
    <property type="nucleotide sequence ID" value="NZ_BAAAYX010000002.1"/>
</dbReference>
<dbReference type="InterPro" id="IPR011766">
    <property type="entry name" value="TPP_enzyme_TPP-bd"/>
</dbReference>
<accession>A0ABP7CFR8</accession>
<dbReference type="Gene3D" id="3.40.50.1220">
    <property type="entry name" value="TPP-binding domain"/>
    <property type="match status" value="1"/>
</dbReference>
<evidence type="ECO:0000256" key="5">
    <source>
        <dbReference type="ARBA" id="ARBA00023211"/>
    </source>
</evidence>
<dbReference type="PANTHER" id="PTHR42916:SF1">
    <property type="entry name" value="PROTEIN PHYLLO, CHLOROPLASTIC"/>
    <property type="match status" value="1"/>
</dbReference>
<dbReference type="InterPro" id="IPR029061">
    <property type="entry name" value="THDP-binding"/>
</dbReference>
<keyword evidence="2 6" id="KW-0479">Metal-binding</keyword>
<dbReference type="PANTHER" id="PTHR42916">
    <property type="entry name" value="2-SUCCINYL-5-ENOLPYRUVYL-6-HYDROXY-3-CYCLOHEXENE-1-CARBOXYLATE SYNTHASE"/>
    <property type="match status" value="1"/>
</dbReference>
<comment type="pathway">
    <text evidence="6">Quinol/quinone metabolism; 1,4-dihydroxy-2-naphthoate biosynthesis; 1,4-dihydroxy-2-naphthoate from chorismate: step 2/7.</text>
</comment>
<evidence type="ECO:0000259" key="8">
    <source>
        <dbReference type="Pfam" id="PF02776"/>
    </source>
</evidence>
<proteinExistence type="inferred from homology"/>
<comment type="cofactor">
    <cofactor evidence="6">
        <name>thiamine diphosphate</name>
        <dbReference type="ChEBI" id="CHEBI:58937"/>
    </cofactor>
    <text evidence="6">Binds 1 thiamine pyrophosphate per subunit.</text>
</comment>
<dbReference type="InterPro" id="IPR012001">
    <property type="entry name" value="Thiamin_PyroP_enz_TPP-bd_dom"/>
</dbReference>
<evidence type="ECO:0000256" key="3">
    <source>
        <dbReference type="ARBA" id="ARBA00022842"/>
    </source>
</evidence>
<protein>
    <recommendedName>
        <fullName evidence="6">2-succinyl-5-enolpyruvyl-6-hydroxy-3-cyclohexene-1-carboxylate synthase</fullName>
        <shortName evidence="6">SEPHCHC synthase</shortName>
        <ecNumber evidence="6">2.2.1.9</ecNumber>
    </recommendedName>
    <alternativeName>
        <fullName evidence="6">Menaquinone biosynthesis protein MenD</fullName>
    </alternativeName>
</protein>
<comment type="function">
    <text evidence="6">Catalyzes the thiamine diphosphate-dependent decarboxylation of 2-oxoglutarate and the subsequent addition of the resulting succinic semialdehyde-thiamine pyrophosphate anion to isochorismate to yield 2-succinyl-5-enolpyruvyl-6-hydroxy-3-cyclohexene-1-carboxylate (SEPHCHC).</text>
</comment>
<sequence length="542" mass="57256">MGDASRCAQLVVTELLGAGVQEVVLCPGSRSAPLAYELFEADKIGLLRLHVRLDERTAGFLALGLAKAAESPVAVVTTSGTATANLHPAVLEAFHSHIPLVAMTADRPRAARHAGGNQTTDQAGLFRNHVRAETQIDDTPTTPRSWRFELGRVLTAAVGTRSGTPGPVHVNLSFSEPLVPGVESAPIQPELQVTPRPLGHAPVVLPTGPQTLVVAGALTPSAGAAARAFAEQADLPLLAEPVSNARGGSHALATGRLLLRTGLGEEIERVVMFGHPTLARPVMRLLGREDVELVVVSPYGEWIDPGTNARLVANAVALDRVRDGWRERWTEADEAMSVRLQEVLDGLAYLSGPVVAARLWSALGAADTLVVGSSSPVRDLDLAPVSETPPTVYANRGLAGIDGTVSTAVGVGLVVERPTHALMGDETFLHDTTGLIVGRHEQRPDLRIVVANDNGGAIFATLEHGHPVHSGAYERIFGTPHDVDLERLATATGAGYRRVETGEDLSEVLAEPPLGIEVVEAVIDRRLRRTLDNEIGSLTVAV</sequence>
<dbReference type="SUPFAM" id="SSF52518">
    <property type="entry name" value="Thiamin diphosphate-binding fold (THDP-binding)"/>
    <property type="match status" value="2"/>
</dbReference>